<dbReference type="Proteomes" id="UP000663722">
    <property type="component" value="Chromosome"/>
</dbReference>
<dbReference type="SUPFAM" id="SSF53850">
    <property type="entry name" value="Periplasmic binding protein-like II"/>
    <property type="match status" value="1"/>
</dbReference>
<reference evidence="2" key="1">
    <citation type="journal article" date="2021" name="Microb. Physiol.">
        <title>Proteogenomic Insights into the Physiology of Marine, Sulfate-Reducing, Filamentous Desulfonema limicola and Desulfonema magnum.</title>
        <authorList>
            <person name="Schnaars V."/>
            <person name="Wohlbrand L."/>
            <person name="Scheve S."/>
            <person name="Hinrichs C."/>
            <person name="Reinhardt R."/>
            <person name="Rabus R."/>
        </authorList>
    </citation>
    <scope>NUCLEOTIDE SEQUENCE</scope>
    <source>
        <strain evidence="2">4be13</strain>
    </source>
</reference>
<sequence length="145" mass="15677">MKIRTAGIFFIGIVLVILLSGTMAGAGEVLVIANISVTADTLDRAAVSAIYLGDRTRWDSGGKIRVVMLRGGPTHERFTKDIVGTTPAKLRRFWKKIVFTGTGTPPKIFKKETDLVKFISNTEGAIGYIDASVSPVNVKVIAVRE</sequence>
<gene>
    <name evidence="2" type="ORF">dnm_071640</name>
</gene>
<feature type="domain" description="Cobalamin biosynthesis protein CobT VWA" evidence="1">
    <location>
        <begin position="14"/>
        <end position="82"/>
    </location>
</feature>
<name>A0A975BSP5_9BACT</name>
<dbReference type="Gene3D" id="3.40.190.10">
    <property type="entry name" value="Periplasmic binding protein-like II"/>
    <property type="match status" value="1"/>
</dbReference>
<evidence type="ECO:0000313" key="3">
    <source>
        <dbReference type="Proteomes" id="UP000663722"/>
    </source>
</evidence>
<evidence type="ECO:0000259" key="1">
    <source>
        <dbReference type="Pfam" id="PF11775"/>
    </source>
</evidence>
<organism evidence="2 3">
    <name type="scientific">Desulfonema magnum</name>
    <dbReference type="NCBI Taxonomy" id="45655"/>
    <lineage>
        <taxon>Bacteria</taxon>
        <taxon>Pseudomonadati</taxon>
        <taxon>Thermodesulfobacteriota</taxon>
        <taxon>Desulfobacteria</taxon>
        <taxon>Desulfobacterales</taxon>
        <taxon>Desulfococcaceae</taxon>
        <taxon>Desulfonema</taxon>
    </lineage>
</organism>
<dbReference type="KEGG" id="dmm:dnm_071640"/>
<dbReference type="Pfam" id="PF11775">
    <property type="entry name" value="CobT_C"/>
    <property type="match status" value="1"/>
</dbReference>
<dbReference type="AlphaFoldDB" id="A0A975BSP5"/>
<accession>A0A975BSP5</accession>
<keyword evidence="3" id="KW-1185">Reference proteome</keyword>
<dbReference type="RefSeq" id="WP_207679020.1">
    <property type="nucleotide sequence ID" value="NZ_CP061800.1"/>
</dbReference>
<dbReference type="InterPro" id="IPR025861">
    <property type="entry name" value="CobT_VWA_dom"/>
</dbReference>
<dbReference type="EMBL" id="CP061800">
    <property type="protein sequence ID" value="QTA91099.1"/>
    <property type="molecule type" value="Genomic_DNA"/>
</dbReference>
<proteinExistence type="predicted"/>
<protein>
    <submittedName>
        <fullName evidence="2">Cobalamin biosynthesis protein domain-containing protein</fullName>
    </submittedName>
</protein>
<evidence type="ECO:0000313" key="2">
    <source>
        <dbReference type="EMBL" id="QTA91099.1"/>
    </source>
</evidence>